<comment type="caution">
    <text evidence="2">The sequence shown here is derived from an EMBL/GenBank/DDBJ whole genome shotgun (WGS) entry which is preliminary data.</text>
</comment>
<feature type="region of interest" description="Disordered" evidence="1">
    <location>
        <begin position="1"/>
        <end position="51"/>
    </location>
</feature>
<proteinExistence type="predicted"/>
<dbReference type="Proteomes" id="UP001610334">
    <property type="component" value="Unassembled WGS sequence"/>
</dbReference>
<keyword evidence="3" id="KW-1185">Reference proteome</keyword>
<protein>
    <submittedName>
        <fullName evidence="2">Uncharacterized protein</fullName>
    </submittedName>
</protein>
<dbReference type="EMBL" id="JBFXLT010000002">
    <property type="protein sequence ID" value="KAL2822548.1"/>
    <property type="molecule type" value="Genomic_DNA"/>
</dbReference>
<evidence type="ECO:0000313" key="3">
    <source>
        <dbReference type="Proteomes" id="UP001610334"/>
    </source>
</evidence>
<reference evidence="2 3" key="1">
    <citation type="submission" date="2024-07" db="EMBL/GenBank/DDBJ databases">
        <title>Section-level genome sequencing and comparative genomics of Aspergillus sections Usti and Cavernicolus.</title>
        <authorList>
            <consortium name="Lawrence Berkeley National Laboratory"/>
            <person name="Nybo J.L."/>
            <person name="Vesth T.C."/>
            <person name="Theobald S."/>
            <person name="Frisvad J.C."/>
            <person name="Larsen T.O."/>
            <person name="Kjaerboelling I."/>
            <person name="Rothschild-Mancinelli K."/>
            <person name="Lyhne E.K."/>
            <person name="Kogle M.E."/>
            <person name="Barry K."/>
            <person name="Clum A."/>
            <person name="Na H."/>
            <person name="Ledsgaard L."/>
            <person name="Lin J."/>
            <person name="Lipzen A."/>
            <person name="Kuo A."/>
            <person name="Riley R."/>
            <person name="Mondo S."/>
            <person name="Labutti K."/>
            <person name="Haridas S."/>
            <person name="Pangalinan J."/>
            <person name="Salamov A.A."/>
            <person name="Simmons B.A."/>
            <person name="Magnuson J.K."/>
            <person name="Chen J."/>
            <person name="Drula E."/>
            <person name="Henrissat B."/>
            <person name="Wiebenga A."/>
            <person name="Lubbers R.J."/>
            <person name="Gomes A.C."/>
            <person name="Makela M.R."/>
            <person name="Stajich J."/>
            <person name="Grigoriev I.V."/>
            <person name="Mortensen U.H."/>
            <person name="De Vries R.P."/>
            <person name="Baker S.E."/>
            <person name="Andersen M.R."/>
        </authorList>
    </citation>
    <scope>NUCLEOTIDE SEQUENCE [LARGE SCALE GENOMIC DNA]</scope>
    <source>
        <strain evidence="2 3">CBS 588.65</strain>
    </source>
</reference>
<gene>
    <name evidence="2" type="ORF">BJX63DRAFT_376847</name>
</gene>
<feature type="compositionally biased region" description="Basic and acidic residues" evidence="1">
    <location>
        <begin position="20"/>
        <end position="40"/>
    </location>
</feature>
<sequence>MCGSWASTGSNFSAYHASGRRREDDPTSTREGGRIDEATARKQRYQARPEG</sequence>
<accession>A0ABR4I464</accession>
<organism evidence="2 3">
    <name type="scientific">Aspergillus granulosus</name>
    <dbReference type="NCBI Taxonomy" id="176169"/>
    <lineage>
        <taxon>Eukaryota</taxon>
        <taxon>Fungi</taxon>
        <taxon>Dikarya</taxon>
        <taxon>Ascomycota</taxon>
        <taxon>Pezizomycotina</taxon>
        <taxon>Eurotiomycetes</taxon>
        <taxon>Eurotiomycetidae</taxon>
        <taxon>Eurotiales</taxon>
        <taxon>Aspergillaceae</taxon>
        <taxon>Aspergillus</taxon>
        <taxon>Aspergillus subgen. Nidulantes</taxon>
    </lineage>
</organism>
<name>A0ABR4I464_9EURO</name>
<evidence type="ECO:0000313" key="2">
    <source>
        <dbReference type="EMBL" id="KAL2822548.1"/>
    </source>
</evidence>
<evidence type="ECO:0000256" key="1">
    <source>
        <dbReference type="SAM" id="MobiDB-lite"/>
    </source>
</evidence>
<feature type="compositionally biased region" description="Polar residues" evidence="1">
    <location>
        <begin position="1"/>
        <end position="13"/>
    </location>
</feature>